<dbReference type="GO" id="GO:0046872">
    <property type="term" value="F:metal ion binding"/>
    <property type="evidence" value="ECO:0007669"/>
    <property type="project" value="InterPro"/>
</dbReference>
<dbReference type="Pfam" id="PF00289">
    <property type="entry name" value="Biotin_carb_N"/>
    <property type="match status" value="1"/>
</dbReference>
<dbReference type="Pfam" id="PF02785">
    <property type="entry name" value="Biotin_carb_C"/>
    <property type="match status" value="1"/>
</dbReference>
<dbReference type="PROSITE" id="PS00866">
    <property type="entry name" value="CPSASE_1"/>
    <property type="match status" value="1"/>
</dbReference>
<name>A0A4P2QV97_SORCE</name>
<dbReference type="RefSeq" id="WP_129577338.1">
    <property type="nucleotide sequence ID" value="NZ_CP012672.1"/>
</dbReference>
<dbReference type="InterPro" id="IPR005479">
    <property type="entry name" value="CPAse_ATP-bd"/>
</dbReference>
<evidence type="ECO:0000256" key="3">
    <source>
        <dbReference type="ARBA" id="ARBA00022840"/>
    </source>
</evidence>
<organism evidence="8 9">
    <name type="scientific">Sorangium cellulosum</name>
    <name type="common">Polyangium cellulosum</name>
    <dbReference type="NCBI Taxonomy" id="56"/>
    <lineage>
        <taxon>Bacteria</taxon>
        <taxon>Pseudomonadati</taxon>
        <taxon>Myxococcota</taxon>
        <taxon>Polyangia</taxon>
        <taxon>Polyangiales</taxon>
        <taxon>Polyangiaceae</taxon>
        <taxon>Sorangium</taxon>
    </lineage>
</organism>
<dbReference type="GO" id="GO:0016874">
    <property type="term" value="F:ligase activity"/>
    <property type="evidence" value="ECO:0007669"/>
    <property type="project" value="UniProtKB-KW"/>
</dbReference>
<protein>
    <submittedName>
        <fullName evidence="8">Acetyl-CoA carboxylase biotin carboxylase</fullName>
    </submittedName>
</protein>
<dbReference type="SMART" id="SM00878">
    <property type="entry name" value="Biotin_carb_C"/>
    <property type="match status" value="1"/>
</dbReference>
<dbReference type="SUPFAM" id="SSF56059">
    <property type="entry name" value="Glutathione synthetase ATP-binding domain-like"/>
    <property type="match status" value="1"/>
</dbReference>
<evidence type="ECO:0000256" key="2">
    <source>
        <dbReference type="ARBA" id="ARBA00022741"/>
    </source>
</evidence>
<dbReference type="InterPro" id="IPR011054">
    <property type="entry name" value="Rudment_hybrid_motif"/>
</dbReference>
<proteinExistence type="predicted"/>
<dbReference type="SUPFAM" id="SSF51246">
    <property type="entry name" value="Rudiment single hybrid motif"/>
    <property type="match status" value="1"/>
</dbReference>
<dbReference type="InterPro" id="IPR005481">
    <property type="entry name" value="BC-like_N"/>
</dbReference>
<keyword evidence="4" id="KW-0092">Biotin</keyword>
<dbReference type="EMBL" id="CP012672">
    <property type="protein sequence ID" value="AUX34066.1"/>
    <property type="molecule type" value="Genomic_DNA"/>
</dbReference>
<accession>A0A4P2QV97</accession>
<dbReference type="AlphaFoldDB" id="A0A4P2QV97"/>
<dbReference type="SUPFAM" id="SSF52440">
    <property type="entry name" value="PreATP-grasp domain"/>
    <property type="match status" value="1"/>
</dbReference>
<dbReference type="Gene3D" id="3.30.470.20">
    <property type="entry name" value="ATP-grasp fold, B domain"/>
    <property type="match status" value="1"/>
</dbReference>
<evidence type="ECO:0000256" key="5">
    <source>
        <dbReference type="PROSITE-ProRule" id="PRU00409"/>
    </source>
</evidence>
<evidence type="ECO:0000313" key="8">
    <source>
        <dbReference type="EMBL" id="AUX34066.1"/>
    </source>
</evidence>
<sequence>MLKKILVANRGEIACRVLRTCKRLGIATVAVYSDADAGAPHVAMADEAVRIGPPPVKDSYLVIHAIVEAARATGADGIHPGYGLLSENEAFAAAVLDAGIAFIGPPPAVLHVFGDKILAREQARGADVFPPPGTGGPVDPADLESAQRAAESIGFPLLVKAAGGGGGIGMQIVAEPGKLARALTACSDRGRSAFGDPRVYMERYIERPRHIEVQVLCDGKGGAVALGERECSAQRRHQKIVEETPSPAAFFQGEAGEARRRSLHESALRVVTGAGYIGAGTVEFVAAESGELYFLEVNARLQVEHCVTEMCTGLDLVEHQIRIASGEPLAPEVRDHAYRGHAIEARLYAEDPAKKFAPQPGRIAALRWPAAGDDLRIETGVAEGLEVTPFYDPLLAKIVAHGPTRDDAIARLDRALAETTIELAGPAGPAATNLAFLRQILADADFRRGQYDTRFAEALAAGKKAG</sequence>
<dbReference type="InterPro" id="IPR050856">
    <property type="entry name" value="Biotin_carboxylase_complex"/>
</dbReference>
<evidence type="ECO:0000259" key="7">
    <source>
        <dbReference type="PROSITE" id="PS50979"/>
    </source>
</evidence>
<dbReference type="PROSITE" id="PS50975">
    <property type="entry name" value="ATP_GRASP"/>
    <property type="match status" value="1"/>
</dbReference>
<evidence type="ECO:0000313" key="9">
    <source>
        <dbReference type="Proteomes" id="UP000295497"/>
    </source>
</evidence>
<dbReference type="GO" id="GO:0005524">
    <property type="term" value="F:ATP binding"/>
    <property type="evidence" value="ECO:0007669"/>
    <property type="project" value="UniProtKB-UniRule"/>
</dbReference>
<dbReference type="FunFam" id="3.40.50.20:FF:000010">
    <property type="entry name" value="Propionyl-CoA carboxylase subunit alpha"/>
    <property type="match status" value="1"/>
</dbReference>
<keyword evidence="3 5" id="KW-0067">ATP-binding</keyword>
<reference evidence="8 9" key="1">
    <citation type="submission" date="2015-09" db="EMBL/GenBank/DDBJ databases">
        <title>Sorangium comparison.</title>
        <authorList>
            <person name="Zaburannyi N."/>
            <person name="Bunk B."/>
            <person name="Overmann J."/>
            <person name="Mueller R."/>
        </authorList>
    </citation>
    <scope>NUCLEOTIDE SEQUENCE [LARGE SCALE GENOMIC DNA]</scope>
    <source>
        <strain evidence="8 9">So ce836</strain>
    </source>
</reference>
<keyword evidence="1" id="KW-0436">Ligase</keyword>
<dbReference type="InterPro" id="IPR011761">
    <property type="entry name" value="ATP-grasp"/>
</dbReference>
<dbReference type="Pfam" id="PF02786">
    <property type="entry name" value="CPSase_L_D2"/>
    <property type="match status" value="1"/>
</dbReference>
<evidence type="ECO:0000259" key="6">
    <source>
        <dbReference type="PROSITE" id="PS50975"/>
    </source>
</evidence>
<dbReference type="InterPro" id="IPR016185">
    <property type="entry name" value="PreATP-grasp_dom_sf"/>
</dbReference>
<dbReference type="PROSITE" id="PS00867">
    <property type="entry name" value="CPSASE_2"/>
    <property type="match status" value="1"/>
</dbReference>
<evidence type="ECO:0000256" key="4">
    <source>
        <dbReference type="ARBA" id="ARBA00023267"/>
    </source>
</evidence>
<dbReference type="PROSITE" id="PS50979">
    <property type="entry name" value="BC"/>
    <property type="match status" value="1"/>
</dbReference>
<feature type="domain" description="ATP-grasp" evidence="6">
    <location>
        <begin position="121"/>
        <end position="325"/>
    </location>
</feature>
<dbReference type="PANTHER" id="PTHR18866:SF128">
    <property type="entry name" value="UREA AMIDOLYASE"/>
    <property type="match status" value="1"/>
</dbReference>
<dbReference type="InterPro" id="IPR011764">
    <property type="entry name" value="Biotin_carboxylation_dom"/>
</dbReference>
<dbReference type="PANTHER" id="PTHR18866">
    <property type="entry name" value="CARBOXYLASE:PYRUVATE/ACETYL-COA/PROPIONYL-COA CARBOXYLASE"/>
    <property type="match status" value="1"/>
</dbReference>
<feature type="domain" description="Biotin carboxylation" evidence="7">
    <location>
        <begin position="1"/>
        <end position="461"/>
    </location>
</feature>
<dbReference type="InterPro" id="IPR005482">
    <property type="entry name" value="Biotin_COase_C"/>
</dbReference>
<keyword evidence="2 5" id="KW-0547">Nucleotide-binding</keyword>
<evidence type="ECO:0000256" key="1">
    <source>
        <dbReference type="ARBA" id="ARBA00022598"/>
    </source>
</evidence>
<dbReference type="Proteomes" id="UP000295497">
    <property type="component" value="Chromosome"/>
</dbReference>
<gene>
    <name evidence="8" type="ORF">SOCE836_062340</name>
</gene>